<reference evidence="1" key="2">
    <citation type="submission" date="2022-01" db="EMBL/GenBank/DDBJ databases">
        <authorList>
            <person name="Yamashiro T."/>
            <person name="Shiraishi A."/>
            <person name="Satake H."/>
            <person name="Nakayama K."/>
        </authorList>
    </citation>
    <scope>NUCLEOTIDE SEQUENCE</scope>
</reference>
<proteinExistence type="predicted"/>
<name>A0ABQ5B6J6_9ASTR</name>
<gene>
    <name evidence="1" type="ORF">Tco_0857557</name>
</gene>
<evidence type="ECO:0000313" key="2">
    <source>
        <dbReference type="Proteomes" id="UP001151760"/>
    </source>
</evidence>
<organism evidence="1 2">
    <name type="scientific">Tanacetum coccineum</name>
    <dbReference type="NCBI Taxonomy" id="301880"/>
    <lineage>
        <taxon>Eukaryota</taxon>
        <taxon>Viridiplantae</taxon>
        <taxon>Streptophyta</taxon>
        <taxon>Embryophyta</taxon>
        <taxon>Tracheophyta</taxon>
        <taxon>Spermatophyta</taxon>
        <taxon>Magnoliopsida</taxon>
        <taxon>eudicotyledons</taxon>
        <taxon>Gunneridae</taxon>
        <taxon>Pentapetalae</taxon>
        <taxon>asterids</taxon>
        <taxon>campanulids</taxon>
        <taxon>Asterales</taxon>
        <taxon>Asteraceae</taxon>
        <taxon>Asteroideae</taxon>
        <taxon>Anthemideae</taxon>
        <taxon>Anthemidinae</taxon>
        <taxon>Tanacetum</taxon>
    </lineage>
</organism>
<evidence type="ECO:0000313" key="1">
    <source>
        <dbReference type="EMBL" id="GJT10515.1"/>
    </source>
</evidence>
<sequence length="136" mass="15600">MLMPYESAFLKTPENRAHFESEKEAIHLLLTGIGDEIYSTVDAYKPYLASFGHSPLTNDNSAGTDVWESEGQVKDSTYHKEKMLLCKQAEKGFQLQAEPSDWLADTDEEIDEQEFEAHYSYLGNKIEEVPMQDFRI</sequence>
<dbReference type="EMBL" id="BQNB010012993">
    <property type="protein sequence ID" value="GJT10515.1"/>
    <property type="molecule type" value="Genomic_DNA"/>
</dbReference>
<accession>A0ABQ5B6J6</accession>
<reference evidence="1" key="1">
    <citation type="journal article" date="2022" name="Int. J. Mol. Sci.">
        <title>Draft Genome of Tanacetum Coccineum: Genomic Comparison of Closely Related Tanacetum-Family Plants.</title>
        <authorList>
            <person name="Yamashiro T."/>
            <person name="Shiraishi A."/>
            <person name="Nakayama K."/>
            <person name="Satake H."/>
        </authorList>
    </citation>
    <scope>NUCLEOTIDE SEQUENCE</scope>
</reference>
<comment type="caution">
    <text evidence="1">The sequence shown here is derived from an EMBL/GenBank/DDBJ whole genome shotgun (WGS) entry which is preliminary data.</text>
</comment>
<keyword evidence="2" id="KW-1185">Reference proteome</keyword>
<protein>
    <submittedName>
        <fullName evidence="1">Uncharacterized protein</fullName>
    </submittedName>
</protein>
<dbReference type="Proteomes" id="UP001151760">
    <property type="component" value="Unassembled WGS sequence"/>
</dbReference>